<sequence length="418" mass="44648">MNASGLSQKISNNEPISKTVLWNKAFITIWVSALIMSSLAQMFNSYLPNYAISIGTTGALAGALVTVCSMGSLIMRPFAGHMIDRKQCVLAWMIGVFGSMLCYGSYIFIGSVALMLVMRTLAGFCYAFLSGAVATIASRSLPKEQLMEGMGYYGLAQPIATGIGPAVGLWIGSTLGYKAVMIFSFVMISIVACLGNILSKESAFSFKSAPSAPEPGEPDSENGEKEEYPGGFSAKVRIFSALMLFAITRCCVTSFIAPYTTQKGFGNISFFFFLYTVSIIVTRIIVGKKAGRLGFTRMMAMGIPALTASYVLLIWFPAKSILMPVGILFGIGVSLVNPTLHTAILVLFGKYKQGAANSAYYAACDSAFALGALMLGALLDISDYPFLFLTSTVIVVVTFILFYGVAKQLSGSFGGTEN</sequence>
<dbReference type="GO" id="GO:0005886">
    <property type="term" value="C:plasma membrane"/>
    <property type="evidence" value="ECO:0007669"/>
    <property type="project" value="UniProtKB-SubCell"/>
</dbReference>
<dbReference type="InterPro" id="IPR036259">
    <property type="entry name" value="MFS_trans_sf"/>
</dbReference>
<dbReference type="AlphaFoldDB" id="A0A3G1KNH4"/>
<feature type="transmembrane region" description="Helical" evidence="6">
    <location>
        <begin position="360"/>
        <end position="379"/>
    </location>
</feature>
<evidence type="ECO:0000256" key="2">
    <source>
        <dbReference type="ARBA" id="ARBA00022448"/>
    </source>
</evidence>
<protein>
    <recommendedName>
        <fullName evidence="7">Major facilitator superfamily (MFS) profile domain-containing protein</fullName>
    </recommendedName>
</protein>
<accession>A0A3G1KNH4</accession>
<dbReference type="InterPro" id="IPR052714">
    <property type="entry name" value="MFS_Exporter"/>
</dbReference>
<evidence type="ECO:0000256" key="3">
    <source>
        <dbReference type="ARBA" id="ARBA00022692"/>
    </source>
</evidence>
<dbReference type="Proteomes" id="UP000323521">
    <property type="component" value="Chromosome"/>
</dbReference>
<feature type="transmembrane region" description="Helical" evidence="6">
    <location>
        <begin position="238"/>
        <end position="259"/>
    </location>
</feature>
<dbReference type="InterPro" id="IPR020846">
    <property type="entry name" value="MFS_dom"/>
</dbReference>
<comment type="subcellular location">
    <subcellularLocation>
        <location evidence="1">Cell membrane</location>
        <topology evidence="1">Multi-pass membrane protein</topology>
    </subcellularLocation>
</comment>
<feature type="transmembrane region" description="Helical" evidence="6">
    <location>
        <begin position="298"/>
        <end position="316"/>
    </location>
</feature>
<keyword evidence="5 6" id="KW-0472">Membrane</keyword>
<reference evidence="8 9" key="1">
    <citation type="submission" date="2016-10" db="EMBL/GenBank/DDBJ databases">
        <title>Complete Genome Sequence of Peptococcaceae strain DCMF.</title>
        <authorList>
            <person name="Edwards R.J."/>
            <person name="Holland S.I."/>
            <person name="Deshpande N.P."/>
            <person name="Wong Y.K."/>
            <person name="Ertan H."/>
            <person name="Manefield M."/>
            <person name="Russell T.L."/>
            <person name="Lee M.J."/>
        </authorList>
    </citation>
    <scope>NUCLEOTIDE SEQUENCE [LARGE SCALE GENOMIC DNA]</scope>
    <source>
        <strain evidence="8 9">DCMF</strain>
    </source>
</reference>
<keyword evidence="4 6" id="KW-1133">Transmembrane helix</keyword>
<evidence type="ECO:0000256" key="5">
    <source>
        <dbReference type="ARBA" id="ARBA00023136"/>
    </source>
</evidence>
<feature type="transmembrane region" description="Helical" evidence="6">
    <location>
        <begin position="121"/>
        <end position="138"/>
    </location>
</feature>
<dbReference type="SUPFAM" id="SSF103473">
    <property type="entry name" value="MFS general substrate transporter"/>
    <property type="match status" value="1"/>
</dbReference>
<dbReference type="KEGG" id="fwa:DCMF_03690"/>
<feature type="transmembrane region" description="Helical" evidence="6">
    <location>
        <begin position="385"/>
        <end position="406"/>
    </location>
</feature>
<feature type="transmembrane region" description="Helical" evidence="6">
    <location>
        <begin position="50"/>
        <end position="75"/>
    </location>
</feature>
<dbReference type="Pfam" id="PF07690">
    <property type="entry name" value="MFS_1"/>
    <property type="match status" value="1"/>
</dbReference>
<gene>
    <name evidence="8" type="ORF">DCMF_03690</name>
</gene>
<feature type="transmembrane region" description="Helical" evidence="6">
    <location>
        <begin position="87"/>
        <end position="109"/>
    </location>
</feature>
<feature type="transmembrane region" description="Helical" evidence="6">
    <location>
        <begin position="265"/>
        <end position="286"/>
    </location>
</feature>
<evidence type="ECO:0000313" key="8">
    <source>
        <dbReference type="EMBL" id="ATW24013.1"/>
    </source>
</evidence>
<evidence type="ECO:0000256" key="1">
    <source>
        <dbReference type="ARBA" id="ARBA00004651"/>
    </source>
</evidence>
<feature type="transmembrane region" description="Helical" evidence="6">
    <location>
        <begin position="150"/>
        <end position="171"/>
    </location>
</feature>
<dbReference type="PROSITE" id="PS50850">
    <property type="entry name" value="MFS"/>
    <property type="match status" value="1"/>
</dbReference>
<dbReference type="InterPro" id="IPR011701">
    <property type="entry name" value="MFS"/>
</dbReference>
<dbReference type="PANTHER" id="PTHR23531:SF1">
    <property type="entry name" value="QUINOLENE RESISTANCE PROTEIN NORA"/>
    <property type="match status" value="1"/>
</dbReference>
<dbReference type="GO" id="GO:0022857">
    <property type="term" value="F:transmembrane transporter activity"/>
    <property type="evidence" value="ECO:0007669"/>
    <property type="project" value="InterPro"/>
</dbReference>
<evidence type="ECO:0000259" key="7">
    <source>
        <dbReference type="PROSITE" id="PS50850"/>
    </source>
</evidence>
<name>A0A3G1KNH4_FORW1</name>
<keyword evidence="3 6" id="KW-0812">Transmembrane</keyword>
<dbReference type="Gene3D" id="1.20.1250.20">
    <property type="entry name" value="MFS general substrate transporter like domains"/>
    <property type="match status" value="1"/>
</dbReference>
<keyword evidence="2" id="KW-0813">Transport</keyword>
<keyword evidence="9" id="KW-1185">Reference proteome</keyword>
<dbReference type="PANTHER" id="PTHR23531">
    <property type="entry name" value="QUINOLENE RESISTANCE PROTEIN NORA"/>
    <property type="match status" value="1"/>
</dbReference>
<feature type="transmembrane region" description="Helical" evidence="6">
    <location>
        <begin position="322"/>
        <end position="348"/>
    </location>
</feature>
<dbReference type="EMBL" id="CP017634">
    <property type="protein sequence ID" value="ATW24013.1"/>
    <property type="molecule type" value="Genomic_DNA"/>
</dbReference>
<feature type="transmembrane region" description="Helical" evidence="6">
    <location>
        <begin position="177"/>
        <end position="198"/>
    </location>
</feature>
<evidence type="ECO:0000313" key="9">
    <source>
        <dbReference type="Proteomes" id="UP000323521"/>
    </source>
</evidence>
<feature type="transmembrane region" description="Helical" evidence="6">
    <location>
        <begin position="21"/>
        <end position="44"/>
    </location>
</feature>
<evidence type="ECO:0000256" key="6">
    <source>
        <dbReference type="SAM" id="Phobius"/>
    </source>
</evidence>
<organism evidence="8 9">
    <name type="scientific">Formimonas warabiya</name>
    <dbReference type="NCBI Taxonomy" id="1761012"/>
    <lineage>
        <taxon>Bacteria</taxon>
        <taxon>Bacillati</taxon>
        <taxon>Bacillota</taxon>
        <taxon>Clostridia</taxon>
        <taxon>Eubacteriales</taxon>
        <taxon>Peptococcaceae</taxon>
        <taxon>Candidatus Formimonas</taxon>
    </lineage>
</organism>
<proteinExistence type="predicted"/>
<feature type="domain" description="Major facilitator superfamily (MFS) profile" evidence="7">
    <location>
        <begin position="25"/>
        <end position="410"/>
    </location>
</feature>
<evidence type="ECO:0000256" key="4">
    <source>
        <dbReference type="ARBA" id="ARBA00022989"/>
    </source>
</evidence>